<dbReference type="EMBL" id="CP011125">
    <property type="protein sequence ID" value="AKF11807.1"/>
    <property type="molecule type" value="Genomic_DNA"/>
</dbReference>
<feature type="compositionally biased region" description="Basic and acidic residues" evidence="1">
    <location>
        <begin position="30"/>
        <end position="43"/>
    </location>
</feature>
<reference evidence="2 4" key="1">
    <citation type="submission" date="2015-03" db="EMBL/GenBank/DDBJ databases">
        <title>Genome assembly of Sandaracinus amylolyticus DSM 53668.</title>
        <authorList>
            <person name="Sharma G."/>
            <person name="Subramanian S."/>
        </authorList>
    </citation>
    <scope>NUCLEOTIDE SEQUENCE [LARGE SCALE GENOMIC DNA]</scope>
    <source>
        <strain evidence="2 4">DSM 53668</strain>
    </source>
</reference>
<accession>A0A0F6YEU5</accession>
<organism evidence="2 4">
    <name type="scientific">Sandaracinus amylolyticus</name>
    <dbReference type="NCBI Taxonomy" id="927083"/>
    <lineage>
        <taxon>Bacteria</taxon>
        <taxon>Pseudomonadati</taxon>
        <taxon>Myxococcota</taxon>
        <taxon>Polyangia</taxon>
        <taxon>Polyangiales</taxon>
        <taxon>Sandaracinaceae</taxon>
        <taxon>Sandaracinus</taxon>
    </lineage>
</organism>
<dbReference type="KEGG" id="samy:DB32_008956"/>
<proteinExistence type="predicted"/>
<dbReference type="KEGG" id="samy:DB32_000008"/>
<sequence length="86" mass="9885">MERSVMRPARETGAEQSAGHRARLLGEQPPAHERNEALERRTRERWTDDFQNLGKCAKPAFGHVALPRLLQQPRTRATWLLDLADD</sequence>
<evidence type="ECO:0000313" key="3">
    <source>
        <dbReference type="EMBL" id="AKF11807.1"/>
    </source>
</evidence>
<evidence type="ECO:0000313" key="2">
    <source>
        <dbReference type="EMBL" id="AKF02860.1"/>
    </source>
</evidence>
<dbReference type="AlphaFoldDB" id="A0A0F6YEU5"/>
<dbReference type="Proteomes" id="UP000034883">
    <property type="component" value="Chromosome"/>
</dbReference>
<gene>
    <name evidence="2" type="ORF">DB32_000008</name>
    <name evidence="3" type="ORF">DB32_008956</name>
</gene>
<evidence type="ECO:0000256" key="1">
    <source>
        <dbReference type="SAM" id="MobiDB-lite"/>
    </source>
</evidence>
<keyword evidence="4" id="KW-1185">Reference proteome</keyword>
<evidence type="ECO:0000313" key="4">
    <source>
        <dbReference type="Proteomes" id="UP000034883"/>
    </source>
</evidence>
<feature type="compositionally biased region" description="Basic and acidic residues" evidence="1">
    <location>
        <begin position="1"/>
        <end position="13"/>
    </location>
</feature>
<dbReference type="EMBL" id="CP011125">
    <property type="protein sequence ID" value="AKF02860.1"/>
    <property type="molecule type" value="Genomic_DNA"/>
</dbReference>
<name>A0A0F6YEU5_9BACT</name>
<feature type="region of interest" description="Disordered" evidence="1">
    <location>
        <begin position="1"/>
        <end position="43"/>
    </location>
</feature>
<protein>
    <submittedName>
        <fullName evidence="2">Uncharacterized protein</fullName>
    </submittedName>
</protein>